<proteinExistence type="predicted"/>
<evidence type="ECO:0000313" key="2">
    <source>
        <dbReference type="EMBL" id="CAD7421203.1"/>
    </source>
</evidence>
<feature type="region of interest" description="Disordered" evidence="1">
    <location>
        <begin position="61"/>
        <end position="88"/>
    </location>
</feature>
<sequence>MHERATASDCQGGSAYCHLREGGHGDAEFRFQDAGGTAYSRLLTGYLDRDPHATFIVPHRSTEGMQRGLSQEPRQIGHRRIKQQHIIG</sequence>
<accession>A0A7R9HGG4</accession>
<gene>
    <name evidence="2" type="ORF">TPSB3V08_LOCUS14618</name>
</gene>
<organism evidence="2">
    <name type="scientific">Timema poppense</name>
    <name type="common">Walking stick</name>
    <dbReference type="NCBI Taxonomy" id="170557"/>
    <lineage>
        <taxon>Eukaryota</taxon>
        <taxon>Metazoa</taxon>
        <taxon>Ecdysozoa</taxon>
        <taxon>Arthropoda</taxon>
        <taxon>Hexapoda</taxon>
        <taxon>Insecta</taxon>
        <taxon>Pterygota</taxon>
        <taxon>Neoptera</taxon>
        <taxon>Polyneoptera</taxon>
        <taxon>Phasmatodea</taxon>
        <taxon>Timematodea</taxon>
        <taxon>Timematoidea</taxon>
        <taxon>Timematidae</taxon>
        <taxon>Timema</taxon>
    </lineage>
</organism>
<dbReference type="AlphaFoldDB" id="A0A7R9HGG4"/>
<feature type="compositionally biased region" description="Basic residues" evidence="1">
    <location>
        <begin position="76"/>
        <end position="88"/>
    </location>
</feature>
<evidence type="ECO:0000256" key="1">
    <source>
        <dbReference type="SAM" id="MobiDB-lite"/>
    </source>
</evidence>
<name>A0A7R9HGG4_TIMPO</name>
<dbReference type="EMBL" id="OD045454">
    <property type="protein sequence ID" value="CAD7421203.1"/>
    <property type="molecule type" value="Genomic_DNA"/>
</dbReference>
<reference evidence="2" key="1">
    <citation type="submission" date="2020-11" db="EMBL/GenBank/DDBJ databases">
        <authorList>
            <person name="Tran Van P."/>
        </authorList>
    </citation>
    <scope>NUCLEOTIDE SEQUENCE</scope>
</reference>
<protein>
    <submittedName>
        <fullName evidence="2">Uncharacterized protein</fullName>
    </submittedName>
</protein>